<evidence type="ECO:0000313" key="8">
    <source>
        <dbReference type="EMBL" id="MFB9630487.1"/>
    </source>
</evidence>
<dbReference type="PROSITE" id="PS00137">
    <property type="entry name" value="SUBTILASE_HIS"/>
    <property type="match status" value="1"/>
</dbReference>
<dbReference type="InterPro" id="IPR023828">
    <property type="entry name" value="Peptidase_S8_Ser-AS"/>
</dbReference>
<dbReference type="InterPro" id="IPR050131">
    <property type="entry name" value="Peptidase_S8_subtilisin-like"/>
</dbReference>
<dbReference type="InterPro" id="IPR036852">
    <property type="entry name" value="Peptidase_S8/S53_dom_sf"/>
</dbReference>
<keyword evidence="4 5" id="KW-0720">Serine protease</keyword>
<dbReference type="PROSITE" id="PS00138">
    <property type="entry name" value="SUBTILASE_SER"/>
    <property type="match status" value="1"/>
</dbReference>
<feature type="chain" id="PRO_5047380467" evidence="6">
    <location>
        <begin position="19"/>
        <end position="1061"/>
    </location>
</feature>
<dbReference type="InterPro" id="IPR022398">
    <property type="entry name" value="Peptidase_S8_His-AS"/>
</dbReference>
<dbReference type="Pfam" id="PF00082">
    <property type="entry name" value="Peptidase_S8"/>
    <property type="match status" value="1"/>
</dbReference>
<comment type="caution">
    <text evidence="8">The sequence shown here is derived from an EMBL/GenBank/DDBJ whole genome shotgun (WGS) entry which is preliminary data.</text>
</comment>
<feature type="active site" description="Charge relay system" evidence="5">
    <location>
        <position position="410"/>
    </location>
</feature>
<feature type="active site" description="Charge relay system" evidence="5">
    <location>
        <position position="245"/>
    </location>
</feature>
<protein>
    <submittedName>
        <fullName evidence="8">S8 family serine peptidase</fullName>
    </submittedName>
</protein>
<feature type="active site" description="Charge relay system" evidence="5">
    <location>
        <position position="213"/>
    </location>
</feature>
<keyword evidence="3 5" id="KW-0378">Hydrolase</keyword>
<comment type="similarity">
    <text evidence="1 5">Belongs to the peptidase S8 family.</text>
</comment>
<dbReference type="InterPro" id="IPR000209">
    <property type="entry name" value="Peptidase_S8/S53_dom"/>
</dbReference>
<dbReference type="PANTHER" id="PTHR43806:SF11">
    <property type="entry name" value="CEREVISIN-RELATED"/>
    <property type="match status" value="1"/>
</dbReference>
<evidence type="ECO:0000256" key="3">
    <source>
        <dbReference type="ARBA" id="ARBA00022801"/>
    </source>
</evidence>
<keyword evidence="6" id="KW-0732">Signal</keyword>
<evidence type="ECO:0000313" key="9">
    <source>
        <dbReference type="Proteomes" id="UP001589532"/>
    </source>
</evidence>
<feature type="domain" description="Peptidase S8/S53" evidence="7">
    <location>
        <begin position="204"/>
        <end position="457"/>
    </location>
</feature>
<organism evidence="8 9">
    <name type="scientific">Nonomuraea helvata</name>
    <dbReference type="NCBI Taxonomy" id="37484"/>
    <lineage>
        <taxon>Bacteria</taxon>
        <taxon>Bacillati</taxon>
        <taxon>Actinomycetota</taxon>
        <taxon>Actinomycetes</taxon>
        <taxon>Streptosporangiales</taxon>
        <taxon>Streptosporangiaceae</taxon>
        <taxon>Nonomuraea</taxon>
    </lineage>
</organism>
<name>A0ABV5SFN0_9ACTN</name>
<evidence type="ECO:0000256" key="2">
    <source>
        <dbReference type="ARBA" id="ARBA00022670"/>
    </source>
</evidence>
<feature type="signal peptide" evidence="6">
    <location>
        <begin position="1"/>
        <end position="18"/>
    </location>
</feature>
<keyword evidence="9" id="KW-1185">Reference proteome</keyword>
<dbReference type="Gene3D" id="3.40.50.200">
    <property type="entry name" value="Peptidase S8/S53 domain"/>
    <property type="match status" value="1"/>
</dbReference>
<evidence type="ECO:0000259" key="7">
    <source>
        <dbReference type="Pfam" id="PF00082"/>
    </source>
</evidence>
<gene>
    <name evidence="8" type="ORF">ACFFSA_46070</name>
</gene>
<dbReference type="PROSITE" id="PS51892">
    <property type="entry name" value="SUBTILASE"/>
    <property type="match status" value="1"/>
</dbReference>
<dbReference type="InterPro" id="IPR015500">
    <property type="entry name" value="Peptidase_S8_subtilisin-rel"/>
</dbReference>
<proteinExistence type="inferred from homology"/>
<keyword evidence="2 5" id="KW-0645">Protease</keyword>
<dbReference type="Proteomes" id="UP001589532">
    <property type="component" value="Unassembled WGS sequence"/>
</dbReference>
<accession>A0ABV5SFN0</accession>
<dbReference type="RefSeq" id="WP_344991924.1">
    <property type="nucleotide sequence ID" value="NZ_BAAAXV010000005.1"/>
</dbReference>
<reference evidence="8 9" key="1">
    <citation type="submission" date="2024-09" db="EMBL/GenBank/DDBJ databases">
        <authorList>
            <person name="Sun Q."/>
            <person name="Mori K."/>
        </authorList>
    </citation>
    <scope>NUCLEOTIDE SEQUENCE [LARGE SCALE GENOMIC DNA]</scope>
    <source>
        <strain evidence="8 9">JCM 3143</strain>
    </source>
</reference>
<dbReference type="EMBL" id="JBHMBW010000098">
    <property type="protein sequence ID" value="MFB9630487.1"/>
    <property type="molecule type" value="Genomic_DNA"/>
</dbReference>
<dbReference type="PANTHER" id="PTHR43806">
    <property type="entry name" value="PEPTIDASE S8"/>
    <property type="match status" value="1"/>
</dbReference>
<dbReference type="SUPFAM" id="SSF52743">
    <property type="entry name" value="Subtilisin-like"/>
    <property type="match status" value="1"/>
</dbReference>
<dbReference type="PRINTS" id="PR00723">
    <property type="entry name" value="SUBTILISIN"/>
</dbReference>
<evidence type="ECO:0000256" key="6">
    <source>
        <dbReference type="SAM" id="SignalP"/>
    </source>
</evidence>
<evidence type="ECO:0000256" key="4">
    <source>
        <dbReference type="ARBA" id="ARBA00022825"/>
    </source>
</evidence>
<evidence type="ECO:0000256" key="5">
    <source>
        <dbReference type="PROSITE-ProRule" id="PRU01240"/>
    </source>
</evidence>
<evidence type="ECO:0000256" key="1">
    <source>
        <dbReference type="ARBA" id="ARBA00011073"/>
    </source>
</evidence>
<sequence length="1061" mass="111323">MKLTNATLAMMVAGSLVAGGTASVAKAELVHPATGVSGSVTLLTGDRVTVTANGYRVEPGPGREVRFDVRRRQGHLHIIPEDAKRLLAEGLLDERLFDVTQLLSWKYGDADKAEIPLIVQSAEGNAAKAVSGVQAAKELAGLGLAGMSVPKAKAGQTWQGLVGSARSLAAGKSKIWLDGKRPFTLDQSVKQIGAPQAWQQGLTGAGVTVAVLDSGYDATHSDLKDVVTQSRNFSDEPDITDHIGHGTHVSSIVAGAGEKYRGVAPGAKIALGKVGGEYASESALLAGMEWAAAEVKAKIVNMSIGGLDTPGIDPLEQAVNTLSARTGALFVIAAGNDGTPGSINSPGSADAALTVGAVDKSDQLAEFSSRGPRMGDHAIKPDVTAPGVNIMAAAAQGTADGPYVAHDGTSMAAPHVAGAAAILAQRHPDWSGEQLKAALISSAAPQAGATHFQQGAGRVDVARAVGQQVYASPANIGAEFRWDESGERQATRQLTYTNAGDSPVTLDLTVDGEVLRTSTQRVEVPAKGTASVTVTIDATGKAPGDYPGTITAGSGDLVVRTVATAYVEPESYDVTVSALGTDGRPTNAIGEFYNSEGESHQVALLGSSSTYRLPVGEWSLYVDIFEGEDSASRTTTTHMPVKVGERDMEVVLDTRKAKPIRFTLDDPTAVPGGWLEFTVVHGSWYFGWAAGRSNISDRFFVLASKQPGLKYFTRMNFQKKDASPTPFRYDLVDERHDGIPEDPTYTARTKDLDKMTTTLRGAGTAAKGTYFVSNAVDGIPYGLLTPTNDVPLPGTLTQYRTPGYKWFSALQVGESAVSEAAAKPIRDGHARETWGVAVSGPSFATLGAWRERNALTFDGARLFSEGVSGRVGADGDATGTISLAKGDQVLSKIDYTRCGPWDPQSCWLAAGLPAEPATYTLTATAGRQVPYSTLSTKVESTWTFRSASTTTREALPLTAVRYAPEGLDAYNRAKPGSSTLLPIWIERNPGAPAAAVKSIHLQMSVDDGATWQSIPVRAKGSGWTAWVTNPRTAGFVSLRATSIDTAGNTVSQTIHRAYAVG</sequence>